<dbReference type="PROSITE" id="PS50088">
    <property type="entry name" value="ANK_REPEAT"/>
    <property type="match status" value="3"/>
</dbReference>
<keyword evidence="2 3" id="KW-0040">ANK repeat</keyword>
<dbReference type="InterPro" id="IPR002110">
    <property type="entry name" value="Ankyrin_rpt"/>
</dbReference>
<evidence type="ECO:0000313" key="6">
    <source>
        <dbReference type="Proteomes" id="UP000594263"/>
    </source>
</evidence>
<dbReference type="InterPro" id="IPR036770">
    <property type="entry name" value="Ankyrin_rpt-contain_sf"/>
</dbReference>
<evidence type="ECO:0000256" key="2">
    <source>
        <dbReference type="ARBA" id="ARBA00023043"/>
    </source>
</evidence>
<keyword evidence="6" id="KW-1185">Reference proteome</keyword>
<feature type="repeat" description="ANK" evidence="3">
    <location>
        <begin position="75"/>
        <end position="107"/>
    </location>
</feature>
<dbReference type="GO" id="GO:0004842">
    <property type="term" value="F:ubiquitin-protein transferase activity"/>
    <property type="evidence" value="ECO:0007669"/>
    <property type="project" value="TreeGrafter"/>
</dbReference>
<protein>
    <submittedName>
        <fullName evidence="5">Uncharacterized protein</fullName>
    </submittedName>
</protein>
<proteinExistence type="predicted"/>
<evidence type="ECO:0000256" key="1">
    <source>
        <dbReference type="ARBA" id="ARBA00022737"/>
    </source>
</evidence>
<evidence type="ECO:0000313" key="5">
    <source>
        <dbReference type="EnsemblPlants" id="Kaladp0067s0035.1.v1.1"/>
    </source>
</evidence>
<reference evidence="5" key="1">
    <citation type="submission" date="2021-01" db="UniProtKB">
        <authorList>
            <consortium name="EnsemblPlants"/>
        </authorList>
    </citation>
    <scope>IDENTIFICATION</scope>
</reference>
<feature type="repeat" description="ANK" evidence="3">
    <location>
        <begin position="108"/>
        <end position="140"/>
    </location>
</feature>
<feature type="compositionally biased region" description="Basic and acidic residues" evidence="4">
    <location>
        <begin position="202"/>
        <end position="216"/>
    </location>
</feature>
<accession>A0A7N0UG70</accession>
<dbReference type="Pfam" id="PF12796">
    <property type="entry name" value="Ank_2"/>
    <property type="match status" value="2"/>
</dbReference>
<dbReference type="PANTHER" id="PTHR24171:SF8">
    <property type="entry name" value="BRCA1-ASSOCIATED RING DOMAIN PROTEIN 1"/>
    <property type="match status" value="1"/>
</dbReference>
<dbReference type="OMA" id="CTRKGMT"/>
<feature type="repeat" description="ANK" evidence="3">
    <location>
        <begin position="42"/>
        <end position="74"/>
    </location>
</feature>
<dbReference type="PRINTS" id="PR01415">
    <property type="entry name" value="ANKYRIN"/>
</dbReference>
<dbReference type="PANTHER" id="PTHR24171">
    <property type="entry name" value="ANKYRIN REPEAT DOMAIN-CONTAINING PROTEIN 39-RELATED"/>
    <property type="match status" value="1"/>
</dbReference>
<dbReference type="SUPFAM" id="SSF48403">
    <property type="entry name" value="Ankyrin repeat"/>
    <property type="match status" value="1"/>
</dbReference>
<name>A0A7N0UG70_KALFE</name>
<sequence>MGKPAASTGSDELHEAARSGDLVKVISILSSNPLAVKSRDKHSRTPLHLAAWSGQLEVVNYLCKNKADVGACAMDDMGAIHFACQKGHVDVVKTLVSFGVSVKSYTRKGMTPLHFAAQGSHMELVKYLVRKGAKLNSRTKAGKTPFDVSKSDEIRSFLEESEKNPVKERADAEEEKKRKETEDGAEVKEADNEATEIAQADGGEHDGEGSKRKADEPVQESSSGSKKARVSLNHLLAADDDNQEDE</sequence>
<keyword evidence="1" id="KW-0677">Repeat</keyword>
<dbReference type="AlphaFoldDB" id="A0A7N0UG70"/>
<dbReference type="Gene3D" id="1.25.40.20">
    <property type="entry name" value="Ankyrin repeat-containing domain"/>
    <property type="match status" value="1"/>
</dbReference>
<dbReference type="Gramene" id="Kaladp0067s0035.1.v1.1">
    <property type="protein sequence ID" value="Kaladp0067s0035.1.v1.1"/>
    <property type="gene ID" value="Kaladp0067s0035.v1.1"/>
</dbReference>
<evidence type="ECO:0000256" key="4">
    <source>
        <dbReference type="SAM" id="MobiDB-lite"/>
    </source>
</evidence>
<dbReference type="EnsemblPlants" id="Kaladp0067s0035.1.v1.1">
    <property type="protein sequence ID" value="Kaladp0067s0035.1.v1.1"/>
    <property type="gene ID" value="Kaladp0067s0035.v1.1"/>
</dbReference>
<feature type="region of interest" description="Disordered" evidence="4">
    <location>
        <begin position="157"/>
        <end position="246"/>
    </location>
</feature>
<dbReference type="Proteomes" id="UP000594263">
    <property type="component" value="Unplaced"/>
</dbReference>
<organism evidence="5 6">
    <name type="scientific">Kalanchoe fedtschenkoi</name>
    <name type="common">Lavender scallops</name>
    <name type="synonym">South American air plant</name>
    <dbReference type="NCBI Taxonomy" id="63787"/>
    <lineage>
        <taxon>Eukaryota</taxon>
        <taxon>Viridiplantae</taxon>
        <taxon>Streptophyta</taxon>
        <taxon>Embryophyta</taxon>
        <taxon>Tracheophyta</taxon>
        <taxon>Spermatophyta</taxon>
        <taxon>Magnoliopsida</taxon>
        <taxon>eudicotyledons</taxon>
        <taxon>Gunneridae</taxon>
        <taxon>Pentapetalae</taxon>
        <taxon>Saxifragales</taxon>
        <taxon>Crassulaceae</taxon>
        <taxon>Kalanchoe</taxon>
    </lineage>
</organism>
<feature type="compositionally biased region" description="Basic and acidic residues" evidence="4">
    <location>
        <begin position="157"/>
        <end position="191"/>
    </location>
</feature>
<dbReference type="SMART" id="SM00248">
    <property type="entry name" value="ANK"/>
    <property type="match status" value="4"/>
</dbReference>
<evidence type="ECO:0000256" key="3">
    <source>
        <dbReference type="PROSITE-ProRule" id="PRU00023"/>
    </source>
</evidence>
<dbReference type="PROSITE" id="PS50297">
    <property type="entry name" value="ANK_REP_REGION"/>
    <property type="match status" value="3"/>
</dbReference>
<dbReference type="GO" id="GO:0085020">
    <property type="term" value="P:protein K6-linked ubiquitination"/>
    <property type="evidence" value="ECO:0007669"/>
    <property type="project" value="TreeGrafter"/>
</dbReference>